<proteinExistence type="predicted"/>
<comment type="caution">
    <text evidence="3">The sequence shown here is derived from an EMBL/GenBank/DDBJ whole genome shotgun (WGS) entry which is preliminary data.</text>
</comment>
<keyword evidence="1" id="KW-1133">Transmembrane helix</keyword>
<reference evidence="3 4" key="1">
    <citation type="submission" date="2016-01" db="EMBL/GenBank/DDBJ databases">
        <authorList>
            <person name="Regsiter A."/>
            <person name="william w."/>
        </authorList>
    </citation>
    <scope>NUCLEOTIDE SEQUENCE [LARGE SCALE GENOMIC DNA]</scope>
    <source>
        <strain evidence="3 4">CFBP 6927</strain>
    </source>
</reference>
<dbReference type="EMBL" id="FBWH01000035">
    <property type="protein sequence ID" value="CUX43763.1"/>
    <property type="molecule type" value="Genomic_DNA"/>
</dbReference>
<feature type="domain" description="SMODS and SLOG-associating 2TM effector" evidence="2">
    <location>
        <begin position="9"/>
        <end position="186"/>
    </location>
</feature>
<dbReference type="RefSeq" id="WP_080836919.1">
    <property type="nucleotide sequence ID" value="NZ_LT009757.1"/>
</dbReference>
<protein>
    <recommendedName>
        <fullName evidence="2">SMODS and SLOG-associating 2TM effector domain-containing protein</fullName>
    </recommendedName>
</protein>
<dbReference type="NCBIfam" id="NF033631">
    <property type="entry name" value="SLATT_5"/>
    <property type="match status" value="1"/>
</dbReference>
<evidence type="ECO:0000313" key="4">
    <source>
        <dbReference type="Proteomes" id="UP000191812"/>
    </source>
</evidence>
<dbReference type="Proteomes" id="UP000191812">
    <property type="component" value="Unassembled WGS sequence"/>
</dbReference>
<evidence type="ECO:0000313" key="3">
    <source>
        <dbReference type="EMBL" id="CUX43763.1"/>
    </source>
</evidence>
<dbReference type="InterPro" id="IPR041115">
    <property type="entry name" value="SLATT_5"/>
</dbReference>
<feature type="transmembrane region" description="Helical" evidence="1">
    <location>
        <begin position="67"/>
        <end position="85"/>
    </location>
</feature>
<gene>
    <name evidence="3" type="ORF">AGR13a_Lc10002</name>
</gene>
<dbReference type="Pfam" id="PF18160">
    <property type="entry name" value="SLATT_5"/>
    <property type="match status" value="1"/>
</dbReference>
<organism evidence="3 4">
    <name type="scientific">Agrobacterium genomosp. 13 str. CFBP 6927</name>
    <dbReference type="NCBI Taxonomy" id="1183428"/>
    <lineage>
        <taxon>Bacteria</taxon>
        <taxon>Pseudomonadati</taxon>
        <taxon>Pseudomonadota</taxon>
        <taxon>Alphaproteobacteria</taxon>
        <taxon>Hyphomicrobiales</taxon>
        <taxon>Rhizobiaceae</taxon>
        <taxon>Rhizobium/Agrobacterium group</taxon>
        <taxon>Agrobacterium</taxon>
        <taxon>Agrobacterium tumefaciens complex</taxon>
    </lineage>
</organism>
<feature type="transmembrane region" description="Helical" evidence="1">
    <location>
        <begin position="33"/>
        <end position="55"/>
    </location>
</feature>
<accession>A0ABP2BKI0</accession>
<evidence type="ECO:0000259" key="2">
    <source>
        <dbReference type="Pfam" id="PF18160"/>
    </source>
</evidence>
<keyword evidence="1" id="KW-0812">Transmembrane</keyword>
<keyword evidence="1" id="KW-0472">Membrane</keyword>
<feature type="transmembrane region" description="Helical" evidence="1">
    <location>
        <begin position="169"/>
        <end position="195"/>
    </location>
</feature>
<name>A0ABP2BKI0_9HYPH</name>
<keyword evidence="4" id="KW-1185">Reference proteome</keyword>
<evidence type="ECO:0000256" key="1">
    <source>
        <dbReference type="SAM" id="Phobius"/>
    </source>
</evidence>
<sequence length="196" mass="22158">MEEIAKSTINDTIWITSRVRIIAERKALRNQNVSFLAVTYYSLFSVILSIFGDFYSKPYPALDKINLSSSVIVLVASLVAAGFRLEARASAFRECYLKLQSLHDEDLADQEKKKKYREIMMDFPNHAPNDYADLLINHLLLEGKTLTNGGEKLKYTGLMAFSFFLRATIYWGLLAILFLGPVAFLLLPLFCGSLLS</sequence>